<dbReference type="OrthoDB" id="3398267at2"/>
<proteinExistence type="predicted"/>
<dbReference type="EMBL" id="QZEY01000027">
    <property type="protein sequence ID" value="RJL21077.1"/>
    <property type="molecule type" value="Genomic_DNA"/>
</dbReference>
<dbReference type="AlphaFoldDB" id="A0A3A4A643"/>
<accession>A0A3A4A643</accession>
<sequence>MSTDDTHGPAGATPDPAELVQDPAPRVPPYHPCPSCGERVKVNADGRLSKHPRRVPLPCPGSYVPVGPARIPKRGGDGWYRDPVTGQRLRSVTTTLNQGSAKEALTFWAAKIVAELALDQVPDLVRAARNPAERTEMIDWLRAEPIRRRDDRGDVGKAVHRVIEARILGETVPPSLLADGSLRPYLRHFFAFVADWQVEFEASEMVVAHYAHQYAGTLDYLFYSAPLAARLGVPTGTLFAGDTKTGGELDQITYGGHRRGVYPEAGLQMAAYRAAPYGWLRSGERIAMPPRHEVGVVLHLRPGGYRLIPVRCGDAEYAVFRHIQAVAAWSTGAAKTVIGQPLAPPDPPTTPIRQAA</sequence>
<reference evidence="2 3" key="1">
    <citation type="submission" date="2018-09" db="EMBL/GenBank/DDBJ databases">
        <title>YIM 75507 draft genome.</title>
        <authorList>
            <person name="Tang S."/>
            <person name="Feng Y."/>
        </authorList>
    </citation>
    <scope>NUCLEOTIDE SEQUENCE [LARGE SCALE GENOMIC DNA]</scope>
    <source>
        <strain evidence="2 3">YIM 75507</strain>
    </source>
</reference>
<evidence type="ECO:0000313" key="2">
    <source>
        <dbReference type="EMBL" id="RJL21077.1"/>
    </source>
</evidence>
<feature type="region of interest" description="Disordered" evidence="1">
    <location>
        <begin position="1"/>
        <end position="28"/>
    </location>
</feature>
<dbReference type="RefSeq" id="WP_119931538.1">
    <property type="nucleotide sequence ID" value="NZ_QZEY01000027.1"/>
</dbReference>
<dbReference type="Proteomes" id="UP000265768">
    <property type="component" value="Unassembled WGS sequence"/>
</dbReference>
<protein>
    <submittedName>
        <fullName evidence="2">Uncharacterized protein</fullName>
    </submittedName>
</protein>
<evidence type="ECO:0000256" key="1">
    <source>
        <dbReference type="SAM" id="MobiDB-lite"/>
    </source>
</evidence>
<name>A0A3A4A643_9ACTN</name>
<organism evidence="2 3">
    <name type="scientific">Bailinhaonella thermotolerans</name>
    <dbReference type="NCBI Taxonomy" id="1070861"/>
    <lineage>
        <taxon>Bacteria</taxon>
        <taxon>Bacillati</taxon>
        <taxon>Actinomycetota</taxon>
        <taxon>Actinomycetes</taxon>
        <taxon>Streptosporangiales</taxon>
        <taxon>Streptosporangiaceae</taxon>
        <taxon>Bailinhaonella</taxon>
    </lineage>
</organism>
<evidence type="ECO:0000313" key="3">
    <source>
        <dbReference type="Proteomes" id="UP000265768"/>
    </source>
</evidence>
<gene>
    <name evidence="2" type="ORF">D5H75_38340</name>
</gene>
<comment type="caution">
    <text evidence="2">The sequence shown here is derived from an EMBL/GenBank/DDBJ whole genome shotgun (WGS) entry which is preliminary data.</text>
</comment>
<keyword evidence="3" id="KW-1185">Reference proteome</keyword>